<dbReference type="InterPro" id="IPR036259">
    <property type="entry name" value="MFS_trans_sf"/>
</dbReference>
<evidence type="ECO:0000256" key="5">
    <source>
        <dbReference type="ARBA" id="ARBA00023136"/>
    </source>
</evidence>
<evidence type="ECO:0000256" key="2">
    <source>
        <dbReference type="ARBA" id="ARBA00022448"/>
    </source>
</evidence>
<proteinExistence type="predicted"/>
<feature type="transmembrane region" description="Helical" evidence="6">
    <location>
        <begin position="151"/>
        <end position="170"/>
    </location>
</feature>
<evidence type="ECO:0000259" key="7">
    <source>
        <dbReference type="PROSITE" id="PS50850"/>
    </source>
</evidence>
<feature type="transmembrane region" description="Helical" evidence="6">
    <location>
        <begin position="118"/>
        <end position="139"/>
    </location>
</feature>
<dbReference type="PANTHER" id="PTHR43791:SF101">
    <property type="entry name" value="HIGH-AFFINITY NICOTINIC ACID TRANSPORTER"/>
    <property type="match status" value="1"/>
</dbReference>
<feature type="transmembrane region" description="Helical" evidence="6">
    <location>
        <begin position="215"/>
        <end position="235"/>
    </location>
</feature>
<gene>
    <name evidence="8" type="ORF">IL334_007963</name>
</gene>
<dbReference type="InterPro" id="IPR020846">
    <property type="entry name" value="MFS_dom"/>
</dbReference>
<feature type="transmembrane region" description="Helical" evidence="6">
    <location>
        <begin position="88"/>
        <end position="106"/>
    </location>
</feature>
<dbReference type="Proteomes" id="UP001329825">
    <property type="component" value="Chromosome 11"/>
</dbReference>
<name>A0ABZ1DBZ3_9TREE</name>
<dbReference type="PROSITE" id="PS50850">
    <property type="entry name" value="MFS"/>
    <property type="match status" value="1"/>
</dbReference>
<protein>
    <recommendedName>
        <fullName evidence="7">Major facilitator superfamily (MFS) profile domain-containing protein</fullName>
    </recommendedName>
</protein>
<keyword evidence="9" id="KW-1185">Reference proteome</keyword>
<keyword evidence="2" id="KW-0813">Transport</keyword>
<sequence length="494" mass="54747">MSAVDLNYGVTVAETEAKDYQVSGDKVEPVDEDVQWTEDDEKTQKSALRKLDCTLIPVFSLIFMMASLDRSNIGNANLTGFSTDLGLVNNQFGAAVAVVYSTYVIFEPIYSILLKIVSARYMLTWSITCWAAVTIGAAFVKNYHQLLATRILLGVFEAVCAPSIAIYLTMTYRRTEYVRRQTAIQACSALSGAFGGLLAYGLSQIDHAGMKGWQWMYLVEGLISACLIPLAWFVIPNRPSELRWLNQAERDVFEKRALLNRKFYDERDQFSWRQVKNAYADWRTMVHAINHFGIDCTLYSITTFMPTLCAGLGFTTTVQAQLLTIPVYAIAASAFIAAGIYSDKYKLRSPFIIFGLTANIIGYIMLAAAPQVGVRYAGIFIASIGLYIPTCLNNLWAADNHAPHYKRATTCGTIVFIGNIAGAVVPLVFTAQTKPRYLKGIYFVLGMTVMSLFCTIALLIGTVQKNKKKAEQIAAGAPDNHDLGDKNPHYPLFL</sequence>
<feature type="transmembrane region" description="Helical" evidence="6">
    <location>
        <begin position="182"/>
        <end position="203"/>
    </location>
</feature>
<dbReference type="SUPFAM" id="SSF103473">
    <property type="entry name" value="MFS general substrate transporter"/>
    <property type="match status" value="1"/>
</dbReference>
<feature type="transmembrane region" description="Helical" evidence="6">
    <location>
        <begin position="292"/>
        <end position="314"/>
    </location>
</feature>
<comment type="subcellular location">
    <subcellularLocation>
        <location evidence="1">Membrane</location>
        <topology evidence="1">Multi-pass membrane protein</topology>
    </subcellularLocation>
</comment>
<dbReference type="Pfam" id="PF07690">
    <property type="entry name" value="MFS_1"/>
    <property type="match status" value="1"/>
</dbReference>
<feature type="domain" description="Major facilitator superfamily (MFS) profile" evidence="7">
    <location>
        <begin position="55"/>
        <end position="469"/>
    </location>
</feature>
<reference evidence="8 9" key="1">
    <citation type="submission" date="2024-01" db="EMBL/GenBank/DDBJ databases">
        <title>Comparative genomics of Cryptococcus and Kwoniella reveals pathogenesis evolution and contrasting modes of karyotype evolution via chromosome fusion or intercentromeric recombination.</title>
        <authorList>
            <person name="Coelho M.A."/>
            <person name="David-Palma M."/>
            <person name="Shea T."/>
            <person name="Bowers K."/>
            <person name="McGinley-Smith S."/>
            <person name="Mohammad A.W."/>
            <person name="Gnirke A."/>
            <person name="Yurkov A.M."/>
            <person name="Nowrousian M."/>
            <person name="Sun S."/>
            <person name="Cuomo C.A."/>
            <person name="Heitman J."/>
        </authorList>
    </citation>
    <scope>NUCLEOTIDE SEQUENCE [LARGE SCALE GENOMIC DNA]</scope>
    <source>
        <strain evidence="8">CBS 11374</strain>
    </source>
</reference>
<organism evidence="8 9">
    <name type="scientific">Kwoniella shivajii</name>
    <dbReference type="NCBI Taxonomy" id="564305"/>
    <lineage>
        <taxon>Eukaryota</taxon>
        <taxon>Fungi</taxon>
        <taxon>Dikarya</taxon>
        <taxon>Basidiomycota</taxon>
        <taxon>Agaricomycotina</taxon>
        <taxon>Tremellomycetes</taxon>
        <taxon>Tremellales</taxon>
        <taxon>Cryptococcaceae</taxon>
        <taxon>Kwoniella</taxon>
    </lineage>
</organism>
<evidence type="ECO:0000256" key="3">
    <source>
        <dbReference type="ARBA" id="ARBA00022692"/>
    </source>
</evidence>
<evidence type="ECO:0000313" key="9">
    <source>
        <dbReference type="Proteomes" id="UP001329825"/>
    </source>
</evidence>
<dbReference type="PANTHER" id="PTHR43791">
    <property type="entry name" value="PERMEASE-RELATED"/>
    <property type="match status" value="1"/>
</dbReference>
<dbReference type="RefSeq" id="XP_062795703.1">
    <property type="nucleotide sequence ID" value="XM_062939652.1"/>
</dbReference>
<feature type="transmembrane region" description="Helical" evidence="6">
    <location>
        <begin position="408"/>
        <end position="429"/>
    </location>
</feature>
<evidence type="ECO:0000256" key="4">
    <source>
        <dbReference type="ARBA" id="ARBA00022989"/>
    </source>
</evidence>
<keyword evidence="5 6" id="KW-0472">Membrane</keyword>
<evidence type="ECO:0000256" key="6">
    <source>
        <dbReference type="SAM" id="Phobius"/>
    </source>
</evidence>
<dbReference type="GeneID" id="87960093"/>
<evidence type="ECO:0000256" key="1">
    <source>
        <dbReference type="ARBA" id="ARBA00004141"/>
    </source>
</evidence>
<keyword evidence="3 6" id="KW-0812">Transmembrane</keyword>
<dbReference type="InterPro" id="IPR011701">
    <property type="entry name" value="MFS"/>
</dbReference>
<accession>A0ABZ1DBZ3</accession>
<evidence type="ECO:0000313" key="8">
    <source>
        <dbReference type="EMBL" id="WRT70964.1"/>
    </source>
</evidence>
<keyword evidence="4 6" id="KW-1133">Transmembrane helix</keyword>
<feature type="transmembrane region" description="Helical" evidence="6">
    <location>
        <begin position="441"/>
        <end position="463"/>
    </location>
</feature>
<feature type="transmembrane region" description="Helical" evidence="6">
    <location>
        <begin position="376"/>
        <end position="396"/>
    </location>
</feature>
<feature type="transmembrane region" description="Helical" evidence="6">
    <location>
        <begin position="351"/>
        <end position="370"/>
    </location>
</feature>
<dbReference type="EMBL" id="CP141891">
    <property type="protein sequence ID" value="WRT70964.1"/>
    <property type="molecule type" value="Genomic_DNA"/>
</dbReference>
<dbReference type="Gene3D" id="1.20.1250.20">
    <property type="entry name" value="MFS general substrate transporter like domains"/>
    <property type="match status" value="2"/>
</dbReference>
<feature type="transmembrane region" description="Helical" evidence="6">
    <location>
        <begin position="320"/>
        <end position="339"/>
    </location>
</feature>